<dbReference type="EMBL" id="JBHLYR010000071">
    <property type="protein sequence ID" value="MFB9994931.1"/>
    <property type="molecule type" value="Genomic_DNA"/>
</dbReference>
<proteinExistence type="predicted"/>
<dbReference type="RefSeq" id="WP_380016368.1">
    <property type="nucleotide sequence ID" value="NZ_JBHLYR010000071.1"/>
</dbReference>
<evidence type="ECO:0000256" key="1">
    <source>
        <dbReference type="SAM" id="MobiDB-lite"/>
    </source>
</evidence>
<protein>
    <submittedName>
        <fullName evidence="2">Uncharacterized protein</fullName>
    </submittedName>
</protein>
<gene>
    <name evidence="2" type="ORF">ACFFLM_23555</name>
</gene>
<evidence type="ECO:0000313" key="3">
    <source>
        <dbReference type="Proteomes" id="UP001589733"/>
    </source>
</evidence>
<reference evidence="2 3" key="1">
    <citation type="submission" date="2024-09" db="EMBL/GenBank/DDBJ databases">
        <authorList>
            <person name="Sun Q."/>
            <person name="Mori K."/>
        </authorList>
    </citation>
    <scope>NUCLEOTIDE SEQUENCE [LARGE SCALE GENOMIC DNA]</scope>
    <source>
        <strain evidence="2 3">JCM 13503</strain>
    </source>
</reference>
<name>A0ABV6B7Q8_9DEIO</name>
<organism evidence="2 3">
    <name type="scientific">Deinococcus oregonensis</name>
    <dbReference type="NCBI Taxonomy" id="1805970"/>
    <lineage>
        <taxon>Bacteria</taxon>
        <taxon>Thermotogati</taxon>
        <taxon>Deinococcota</taxon>
        <taxon>Deinococci</taxon>
        <taxon>Deinococcales</taxon>
        <taxon>Deinococcaceae</taxon>
        <taxon>Deinococcus</taxon>
    </lineage>
</organism>
<dbReference type="Proteomes" id="UP001589733">
    <property type="component" value="Unassembled WGS sequence"/>
</dbReference>
<accession>A0ABV6B7Q8</accession>
<keyword evidence="3" id="KW-1185">Reference proteome</keyword>
<feature type="region of interest" description="Disordered" evidence="1">
    <location>
        <begin position="59"/>
        <end position="78"/>
    </location>
</feature>
<comment type="caution">
    <text evidence="2">The sequence shown here is derived from an EMBL/GenBank/DDBJ whole genome shotgun (WGS) entry which is preliminary data.</text>
</comment>
<sequence length="78" mass="8427">MKRQWSQAAVDLEAIMQASRLATQNVPGLSLTTIDDELERKAACKALDWAWAEMGDIVNDASKPPVTDDSSLPIGGVK</sequence>
<evidence type="ECO:0000313" key="2">
    <source>
        <dbReference type="EMBL" id="MFB9994931.1"/>
    </source>
</evidence>